<dbReference type="CDD" id="cd03811">
    <property type="entry name" value="GT4_GT28_WabH-like"/>
    <property type="match status" value="1"/>
</dbReference>
<dbReference type="Proteomes" id="UP000292859">
    <property type="component" value="Unassembled WGS sequence"/>
</dbReference>
<dbReference type="PANTHER" id="PTHR43249:SF1">
    <property type="entry name" value="D-GLUCOSIDE 3-DEHYDROGENASE"/>
    <property type="match status" value="1"/>
</dbReference>
<gene>
    <name evidence="5" type="ORF">EYF88_09440</name>
    <name evidence="4" type="ORF">SAMN06265378_105102</name>
</gene>
<proteinExistence type="predicted"/>
<dbReference type="InterPro" id="IPR001296">
    <property type="entry name" value="Glyco_trans_1"/>
</dbReference>
<dbReference type="SUPFAM" id="SSF55347">
    <property type="entry name" value="Glyceraldehyde-3-phosphate dehydrogenase-like, C-terminal domain"/>
    <property type="match status" value="1"/>
</dbReference>
<dbReference type="InterPro" id="IPR000683">
    <property type="entry name" value="Gfo/Idh/MocA-like_OxRdtase_N"/>
</dbReference>
<dbReference type="Proteomes" id="UP000198409">
    <property type="component" value="Unassembled WGS sequence"/>
</dbReference>
<dbReference type="Gene3D" id="3.40.50.720">
    <property type="entry name" value="NAD(P)-binding Rossmann-like Domain"/>
    <property type="match status" value="1"/>
</dbReference>
<dbReference type="Pfam" id="PF00534">
    <property type="entry name" value="Glycos_transf_1"/>
    <property type="match status" value="1"/>
</dbReference>
<dbReference type="AlphaFoldDB" id="A0A238WQC6"/>
<keyword evidence="7" id="KW-1185">Reference proteome</keyword>
<evidence type="ECO:0000313" key="7">
    <source>
        <dbReference type="Proteomes" id="UP000292859"/>
    </source>
</evidence>
<dbReference type="InterPro" id="IPR036291">
    <property type="entry name" value="NAD(P)-bd_dom_sf"/>
</dbReference>
<reference evidence="4" key="2">
    <citation type="submission" date="2017-06" db="EMBL/GenBank/DDBJ databases">
        <authorList>
            <person name="Kim H.J."/>
            <person name="Triplett B.A."/>
        </authorList>
    </citation>
    <scope>NUCLEOTIDE SEQUENCE [LARGE SCALE GENOMIC DNA]</scope>
    <source>
        <strain evidence="4">DSM 26170</strain>
    </source>
</reference>
<dbReference type="Gene3D" id="3.40.50.2000">
    <property type="entry name" value="Glycogen Phosphorylase B"/>
    <property type="match status" value="2"/>
</dbReference>
<evidence type="ECO:0000259" key="1">
    <source>
        <dbReference type="Pfam" id="PF00534"/>
    </source>
</evidence>
<feature type="domain" description="GFO/IDH/MocA-like oxidoreductase" evidence="3">
    <location>
        <begin position="521"/>
        <end position="617"/>
    </location>
</feature>
<dbReference type="InterPro" id="IPR055170">
    <property type="entry name" value="GFO_IDH_MocA-like_dom"/>
</dbReference>
<evidence type="ECO:0000259" key="2">
    <source>
        <dbReference type="Pfam" id="PF01408"/>
    </source>
</evidence>
<feature type="domain" description="Gfo/Idh/MocA-like oxidoreductase N-terminal" evidence="2">
    <location>
        <begin position="380"/>
        <end position="497"/>
    </location>
</feature>
<dbReference type="Pfam" id="PF01408">
    <property type="entry name" value="GFO_IDH_MocA"/>
    <property type="match status" value="1"/>
</dbReference>
<dbReference type="RefSeq" id="WP_131023338.1">
    <property type="nucleotide sequence ID" value="NZ_FZNM01000005.1"/>
</dbReference>
<dbReference type="SUPFAM" id="SSF51735">
    <property type="entry name" value="NAD(P)-binding Rossmann-fold domains"/>
    <property type="match status" value="1"/>
</dbReference>
<dbReference type="Gene3D" id="3.30.360.10">
    <property type="entry name" value="Dihydrodipicolinate Reductase, domain 2"/>
    <property type="match status" value="1"/>
</dbReference>
<dbReference type="PANTHER" id="PTHR43249">
    <property type="entry name" value="UDP-N-ACETYL-2-AMINO-2-DEOXY-D-GLUCURONATE OXIDASE"/>
    <property type="match status" value="1"/>
</dbReference>
<sequence length="718" mass="77216">MGGWTNGWPRRARWRPWRDGIVMRALLVTDSPDPSGVGEHMLTLAAGLPPGMATLAFPDHAAGQALAARAAASGIAARTFDPGDAPALIAASRARIVHLHAGIGWEGHAIAAAAARAGMAVIRTEHLPWLLTCSRQIEAYADASDGVDRLIAVSDAAAQGWRDAMRSIGRGLPVHAVPNGTARPGVDHRGGDGLTLLCVGRFTPQKLHRTLLTALARLHRRGMRARLDLVGQGPGMDRLRSWAARLGLSDAVRFLGRRDDVPARMAAADLLVLPSGFEGLPLVVLEAMAIGLPVVATDVTGTAEALGSDHPWLVPPRRSRALADALAEALADPVRRAAVARDGRRRWAERFTAARMADQVQTIYRDVMRQRSEDGMTKTRLGFIGAGGIAHRHFGVLRTMEDVQIAAVCDPDGDRARQAAEANGAVAYADHESMLAAEDLDAVYICVPPFAHGAPERACIARGLPLFVEKPVSLNLALAEEIAAEVAAAGLVTAVGYHWRYLDTMDEARAHLAQNPAHLIQGFWLDQTPPPQWWWDHDRSGGQVVEQATHVIDAARFLAGDVTEVFGMAARRDRADFQGLTVPTATAATLRFASGAIANLSATCLLRWNHRVGLHVFADGMALEITDHDLMIDVGRGRPVRHAQGDPVWREDRDFIEAVQGRENRIRCPYAEALMTHRVALAVAQSARDGALVTMEGLRADPQPIFRASAAQGSDHAA</sequence>
<dbReference type="GO" id="GO:0000166">
    <property type="term" value="F:nucleotide binding"/>
    <property type="evidence" value="ECO:0007669"/>
    <property type="project" value="InterPro"/>
</dbReference>
<evidence type="ECO:0000259" key="3">
    <source>
        <dbReference type="Pfam" id="PF22725"/>
    </source>
</evidence>
<organism evidence="4 6">
    <name type="scientific">Paracoccus sediminis</name>
    <dbReference type="NCBI Taxonomy" id="1214787"/>
    <lineage>
        <taxon>Bacteria</taxon>
        <taxon>Pseudomonadati</taxon>
        <taxon>Pseudomonadota</taxon>
        <taxon>Alphaproteobacteria</taxon>
        <taxon>Rhodobacterales</taxon>
        <taxon>Paracoccaceae</taxon>
        <taxon>Paracoccus</taxon>
    </lineage>
</organism>
<evidence type="ECO:0000313" key="6">
    <source>
        <dbReference type="Proteomes" id="UP000198409"/>
    </source>
</evidence>
<reference evidence="6" key="1">
    <citation type="submission" date="2017-06" db="EMBL/GenBank/DDBJ databases">
        <authorList>
            <person name="Varghese N."/>
            <person name="Submissions S."/>
        </authorList>
    </citation>
    <scope>NUCLEOTIDE SEQUENCE [LARGE SCALE GENOMIC DNA]</scope>
    <source>
        <strain evidence="6">DSM 26170</strain>
    </source>
</reference>
<evidence type="ECO:0000313" key="5">
    <source>
        <dbReference type="EMBL" id="TBN50455.1"/>
    </source>
</evidence>
<dbReference type="EMBL" id="SIRL01000005">
    <property type="protein sequence ID" value="TBN50455.1"/>
    <property type="molecule type" value="Genomic_DNA"/>
</dbReference>
<name>A0A238WQC6_9RHOB</name>
<protein>
    <submittedName>
        <fullName evidence="5">Glycosyltransferase</fullName>
    </submittedName>
    <submittedName>
        <fullName evidence="4">Predicted dehydrogenase</fullName>
    </submittedName>
</protein>
<accession>A0A238WQC6</accession>
<reference evidence="5 7" key="3">
    <citation type="submission" date="2019-02" db="EMBL/GenBank/DDBJ databases">
        <authorList>
            <person name="Zhang G."/>
        </authorList>
    </citation>
    <scope>NUCLEOTIDE SEQUENCE [LARGE SCALE GENOMIC DNA]</scope>
    <source>
        <strain evidence="5 7">CMB17</strain>
    </source>
</reference>
<dbReference type="InterPro" id="IPR052515">
    <property type="entry name" value="Gfo/Idh/MocA_Oxidoreductase"/>
</dbReference>
<evidence type="ECO:0000313" key="4">
    <source>
        <dbReference type="EMBL" id="SNR47869.1"/>
    </source>
</evidence>
<dbReference type="OrthoDB" id="9807414at2"/>
<feature type="domain" description="Glycosyl transferase family 1" evidence="1">
    <location>
        <begin position="193"/>
        <end position="345"/>
    </location>
</feature>
<dbReference type="EMBL" id="FZNM01000005">
    <property type="protein sequence ID" value="SNR47869.1"/>
    <property type="molecule type" value="Genomic_DNA"/>
</dbReference>
<dbReference type="SUPFAM" id="SSF53756">
    <property type="entry name" value="UDP-Glycosyltransferase/glycogen phosphorylase"/>
    <property type="match status" value="1"/>
</dbReference>
<dbReference type="Pfam" id="PF22725">
    <property type="entry name" value="GFO_IDH_MocA_C3"/>
    <property type="match status" value="1"/>
</dbReference>